<dbReference type="RefSeq" id="WP_204661251.1">
    <property type="nucleotide sequence ID" value="NZ_CP056775.1"/>
</dbReference>
<keyword evidence="1" id="KW-0732">Signal</keyword>
<dbReference type="PROSITE" id="PS51257">
    <property type="entry name" value="PROKAR_LIPOPROTEIN"/>
    <property type="match status" value="1"/>
</dbReference>
<reference evidence="3 4" key="1">
    <citation type="submission" date="2020-06" db="EMBL/GenBank/DDBJ databases">
        <title>Dyadobacter sandarakinus sp. nov., isolated from the soil of the Arctic Yellow River Station.</title>
        <authorList>
            <person name="Zhang Y."/>
            <person name="Peng F."/>
        </authorList>
    </citation>
    <scope>NUCLEOTIDE SEQUENCE [LARGE SCALE GENOMIC DNA]</scope>
    <source>
        <strain evidence="3 4">Q3-56</strain>
    </source>
</reference>
<accession>A0ABX7I2K0</accession>
<feature type="chain" id="PRO_5047427419" evidence="1">
    <location>
        <begin position="29"/>
        <end position="412"/>
    </location>
</feature>
<dbReference type="InterPro" id="IPR054539">
    <property type="entry name" value="Beta-prop_PDH"/>
</dbReference>
<dbReference type="PANTHER" id="PTHR33546">
    <property type="entry name" value="LARGE, MULTIFUNCTIONAL SECRETED PROTEIN-RELATED"/>
    <property type="match status" value="1"/>
</dbReference>
<organism evidence="3 4">
    <name type="scientific">Dyadobacter sandarakinus</name>
    <dbReference type="NCBI Taxonomy" id="2747268"/>
    <lineage>
        <taxon>Bacteria</taxon>
        <taxon>Pseudomonadati</taxon>
        <taxon>Bacteroidota</taxon>
        <taxon>Cytophagia</taxon>
        <taxon>Cytophagales</taxon>
        <taxon>Spirosomataceae</taxon>
        <taxon>Dyadobacter</taxon>
    </lineage>
</organism>
<name>A0ABX7I2K0_9BACT</name>
<keyword evidence="4" id="KW-1185">Reference proteome</keyword>
<evidence type="ECO:0000313" key="3">
    <source>
        <dbReference type="EMBL" id="QRR00316.1"/>
    </source>
</evidence>
<evidence type="ECO:0000313" key="4">
    <source>
        <dbReference type="Proteomes" id="UP000612680"/>
    </source>
</evidence>
<dbReference type="EMBL" id="CP056775">
    <property type="protein sequence ID" value="QRR00316.1"/>
    <property type="molecule type" value="Genomic_DNA"/>
</dbReference>
<feature type="signal peptide" evidence="1">
    <location>
        <begin position="1"/>
        <end position="28"/>
    </location>
</feature>
<dbReference type="Gene3D" id="2.120.10.30">
    <property type="entry name" value="TolB, C-terminal domain"/>
    <property type="match status" value="1"/>
</dbReference>
<dbReference type="InterPro" id="IPR011041">
    <property type="entry name" value="Quinoprot_gluc/sorb_DH_b-prop"/>
</dbReference>
<dbReference type="Proteomes" id="UP000612680">
    <property type="component" value="Chromosome"/>
</dbReference>
<dbReference type="PANTHER" id="PTHR33546:SF1">
    <property type="entry name" value="LARGE, MULTIFUNCTIONAL SECRETED PROTEIN"/>
    <property type="match status" value="1"/>
</dbReference>
<evidence type="ECO:0000256" key="1">
    <source>
        <dbReference type="SAM" id="SignalP"/>
    </source>
</evidence>
<protein>
    <submittedName>
        <fullName evidence="3">Sorbosone dehydrogenase family protein</fullName>
    </submittedName>
</protein>
<feature type="domain" description="Pyrroloquinoline quinone-dependent pyranose dehydrogenase beta-propeller" evidence="2">
    <location>
        <begin position="72"/>
        <end position="410"/>
    </location>
</feature>
<dbReference type="Pfam" id="PF22807">
    <property type="entry name" value="TrAA12"/>
    <property type="match status" value="1"/>
</dbReference>
<dbReference type="SUPFAM" id="SSF50952">
    <property type="entry name" value="Soluble quinoprotein glucose dehydrogenase"/>
    <property type="match status" value="1"/>
</dbReference>
<proteinExistence type="predicted"/>
<evidence type="ECO:0000259" key="2">
    <source>
        <dbReference type="Pfam" id="PF22807"/>
    </source>
</evidence>
<gene>
    <name evidence="3" type="ORF">HWI92_05045</name>
</gene>
<dbReference type="InterPro" id="IPR011042">
    <property type="entry name" value="6-blade_b-propeller_TolB-like"/>
</dbReference>
<sequence>MKNNYRMPKSWVKAAALCALTGMLAVGCKDGDDFWDTFIPETDDEPTSSQIEGFVFYPAVQPASDANVAKLKVPAGFTITKFAEGVGKPRILAVNANGNVYVSDREAGIVVMLSDKNGDGVAEDKKTVANIKQVHGLHIYEGKMYMVAVNEVYVADMNGDGTLGQPKMLISDLPDGGQHPNRTIAFGPDKKMYLTVGSTCNSCPEPNPENATILRAEPDGSNRKVFAKGLRNTIGFGWHPTTGQLWGMDHGIDWLGDNEQKEELNQIKQGADYGWPYIYGEGKYNPGDRPQGDTTYAQYLQKTTLPALTYQAHSAPMSMAFYTGSMFPGDYSNDAFIAMRGSWNRSSPVGYKIVRAHFENGQPVRFEDFVTGFIVDNNRAHFGRLVGVAVHKDGSLLFTDDTNGVIYRVAYK</sequence>